<dbReference type="InterPro" id="IPR052718">
    <property type="entry name" value="NmrA-type_oxidoreductase"/>
</dbReference>
<feature type="compositionally biased region" description="Basic and acidic residues" evidence="1">
    <location>
        <begin position="231"/>
        <end position="256"/>
    </location>
</feature>
<dbReference type="Proteomes" id="UP001161017">
    <property type="component" value="Unassembled WGS sequence"/>
</dbReference>
<accession>A0AA43TU06</accession>
<organism evidence="2 3">
    <name type="scientific">Ramalina farinacea</name>
    <dbReference type="NCBI Taxonomy" id="258253"/>
    <lineage>
        <taxon>Eukaryota</taxon>
        <taxon>Fungi</taxon>
        <taxon>Dikarya</taxon>
        <taxon>Ascomycota</taxon>
        <taxon>Pezizomycotina</taxon>
        <taxon>Lecanoromycetes</taxon>
        <taxon>OSLEUM clade</taxon>
        <taxon>Lecanoromycetidae</taxon>
        <taxon>Lecanorales</taxon>
        <taxon>Lecanorineae</taxon>
        <taxon>Ramalinaceae</taxon>
        <taxon>Ramalina</taxon>
    </lineage>
</organism>
<reference evidence="2" key="1">
    <citation type="journal article" date="2023" name="Genome Biol. Evol.">
        <title>First Whole Genome Sequence and Flow Cytometry Genome Size Data for the Lichen-Forming Fungus Ramalina farinacea (Ascomycota).</title>
        <authorList>
            <person name="Llewellyn T."/>
            <person name="Mian S."/>
            <person name="Hill R."/>
            <person name="Leitch I.J."/>
            <person name="Gaya E."/>
        </authorList>
    </citation>
    <scope>NUCLEOTIDE SEQUENCE</scope>
    <source>
        <strain evidence="2">LIQ254RAFAR</strain>
    </source>
</reference>
<name>A0AA43TU06_9LECA</name>
<proteinExistence type="predicted"/>
<sequence length="256" mass="28665">MQAHLATESFLKTLALHSPTQKPFTFTAIREGIYTESFPLYTGFFDLQNPSNEVKIPHDGSGPGIAWAKRDELGEATARIVQAYRYAPIGKYEGLNRSMLLSGPQVYAVNFEWLPRLSPAAMYQRLATELDCRFIWIHEDVTRSLALAYGENATYIVADRHGKAAVHALVSIRLIPVFAAGRGRQLNKLKSQTAEIDKLQAELIGCLKTGARSARAQELVGLIEQASSQRDAAKEKEQEKQAKEYEDAVQRWQRAE</sequence>
<dbReference type="EMBL" id="JAPUFD010000004">
    <property type="protein sequence ID" value="MDI1486690.1"/>
    <property type="molecule type" value="Genomic_DNA"/>
</dbReference>
<gene>
    <name evidence="2" type="ORF">OHK93_005950</name>
</gene>
<keyword evidence="3" id="KW-1185">Reference proteome</keyword>
<dbReference type="AlphaFoldDB" id="A0AA43TU06"/>
<dbReference type="PANTHER" id="PTHR47129">
    <property type="entry name" value="QUINONE OXIDOREDUCTASE 2"/>
    <property type="match status" value="1"/>
</dbReference>
<evidence type="ECO:0000256" key="1">
    <source>
        <dbReference type="SAM" id="MobiDB-lite"/>
    </source>
</evidence>
<evidence type="ECO:0000313" key="2">
    <source>
        <dbReference type="EMBL" id="MDI1486690.1"/>
    </source>
</evidence>
<dbReference type="PANTHER" id="PTHR47129:SF1">
    <property type="entry name" value="NMRA-LIKE DOMAIN-CONTAINING PROTEIN"/>
    <property type="match status" value="1"/>
</dbReference>
<comment type="caution">
    <text evidence="2">The sequence shown here is derived from an EMBL/GenBank/DDBJ whole genome shotgun (WGS) entry which is preliminary data.</text>
</comment>
<evidence type="ECO:0000313" key="3">
    <source>
        <dbReference type="Proteomes" id="UP001161017"/>
    </source>
</evidence>
<feature type="region of interest" description="Disordered" evidence="1">
    <location>
        <begin position="230"/>
        <end position="256"/>
    </location>
</feature>
<protein>
    <submittedName>
        <fullName evidence="2">Uncharacterized protein</fullName>
    </submittedName>
</protein>